<evidence type="ECO:0000256" key="1">
    <source>
        <dbReference type="ARBA" id="ARBA00011051"/>
    </source>
</evidence>
<dbReference type="InterPro" id="IPR029068">
    <property type="entry name" value="Glyas_Bleomycin-R_OHBP_Dase"/>
</dbReference>
<comment type="similarity">
    <text evidence="1">Belongs to the bleomycin resistance protein family.</text>
</comment>
<keyword evidence="3" id="KW-0046">Antibiotic resistance</keyword>
<dbReference type="RefSeq" id="WP_211631230.1">
    <property type="nucleotide sequence ID" value="NZ_CP073100.1"/>
</dbReference>
<keyword evidence="6" id="KW-1185">Reference proteome</keyword>
<dbReference type="SUPFAM" id="SSF54593">
    <property type="entry name" value="Glyoxalase/Bleomycin resistance protein/Dihydroxybiphenyl dioxygenase"/>
    <property type="match status" value="1"/>
</dbReference>
<dbReference type="Pfam" id="PF19581">
    <property type="entry name" value="Glyoxalase_7"/>
    <property type="match status" value="1"/>
</dbReference>
<dbReference type="EMBL" id="CP073100">
    <property type="protein sequence ID" value="QUE51091.1"/>
    <property type="molecule type" value="Genomic_DNA"/>
</dbReference>
<name>A0A975IZ49_9BACT</name>
<evidence type="ECO:0000313" key="5">
    <source>
        <dbReference type="EMBL" id="QUE51091.1"/>
    </source>
</evidence>
<dbReference type="CDD" id="cd08349">
    <property type="entry name" value="BLMA_like"/>
    <property type="match status" value="1"/>
</dbReference>
<sequence length="123" mass="13881">MKLGAITPILRIFDEDKAREFYVGFLGFQVDWEHRFDENAPLYQQVSRDGCVLHLSGHFGDGCPGSAIRIETTGVSELQADLIAKRYKHARPGLEKTEWGTLEVRLTDPFGNRLTFSEPAPTE</sequence>
<dbReference type="PROSITE" id="PS51819">
    <property type="entry name" value="VOC"/>
    <property type="match status" value="1"/>
</dbReference>
<evidence type="ECO:0000256" key="3">
    <source>
        <dbReference type="ARBA" id="ARBA00023251"/>
    </source>
</evidence>
<dbReference type="KEGG" id="lamb:KBB96_19825"/>
<organism evidence="5 6">
    <name type="scientific">Luteolibacter ambystomatis</name>
    <dbReference type="NCBI Taxonomy" id="2824561"/>
    <lineage>
        <taxon>Bacteria</taxon>
        <taxon>Pseudomonadati</taxon>
        <taxon>Verrucomicrobiota</taxon>
        <taxon>Verrucomicrobiia</taxon>
        <taxon>Verrucomicrobiales</taxon>
        <taxon>Verrucomicrobiaceae</taxon>
        <taxon>Luteolibacter</taxon>
    </lineage>
</organism>
<reference evidence="5" key="1">
    <citation type="submission" date="2021-04" db="EMBL/GenBank/DDBJ databases">
        <title>Luteolibacter sp. 32A isolated from the skin of an Anderson's salamander (Ambystoma andersonii).</title>
        <authorList>
            <person name="Spergser J."/>
            <person name="Busse H.-J."/>
        </authorList>
    </citation>
    <scope>NUCLEOTIDE SEQUENCE</scope>
    <source>
        <strain evidence="5">32A</strain>
    </source>
</reference>
<gene>
    <name evidence="5" type="ORF">KBB96_19825</name>
</gene>
<dbReference type="GO" id="GO:0046677">
    <property type="term" value="P:response to antibiotic"/>
    <property type="evidence" value="ECO:0007669"/>
    <property type="project" value="UniProtKB-KW"/>
</dbReference>
<dbReference type="Proteomes" id="UP000676169">
    <property type="component" value="Chromosome"/>
</dbReference>
<proteinExistence type="inferred from homology"/>
<dbReference type="InterPro" id="IPR037523">
    <property type="entry name" value="VOC_core"/>
</dbReference>
<evidence type="ECO:0000313" key="6">
    <source>
        <dbReference type="Proteomes" id="UP000676169"/>
    </source>
</evidence>
<accession>A0A975IZ49</accession>
<evidence type="ECO:0000256" key="2">
    <source>
        <dbReference type="ARBA" id="ARBA00021572"/>
    </source>
</evidence>
<dbReference type="AlphaFoldDB" id="A0A975IZ49"/>
<dbReference type="Gene3D" id="3.10.180.10">
    <property type="entry name" value="2,3-Dihydroxybiphenyl 1,2-Dioxygenase, domain 1"/>
    <property type="match status" value="1"/>
</dbReference>
<protein>
    <recommendedName>
        <fullName evidence="2">Bleomycin resistance protein</fullName>
    </recommendedName>
</protein>
<feature type="domain" description="VOC" evidence="4">
    <location>
        <begin position="2"/>
        <end position="119"/>
    </location>
</feature>
<evidence type="ECO:0000259" key="4">
    <source>
        <dbReference type="PROSITE" id="PS51819"/>
    </source>
</evidence>
<dbReference type="InterPro" id="IPR000335">
    <property type="entry name" value="Bleomycin-R"/>
</dbReference>